<dbReference type="InterPro" id="IPR011705">
    <property type="entry name" value="BACK"/>
</dbReference>
<dbReference type="Proteomes" id="UP000015104">
    <property type="component" value="Unassembled WGS sequence"/>
</dbReference>
<evidence type="ECO:0000313" key="4">
    <source>
        <dbReference type="EnsemblMetazoa" id="tetur02g14781.1"/>
    </source>
</evidence>
<dbReference type="EMBL" id="CAEY01000830">
    <property type="status" value="NOT_ANNOTATED_CDS"/>
    <property type="molecule type" value="Genomic_DNA"/>
</dbReference>
<dbReference type="PANTHER" id="PTHR24412">
    <property type="entry name" value="KELCH PROTEIN"/>
    <property type="match status" value="1"/>
</dbReference>
<organism evidence="4 5">
    <name type="scientific">Tetranychus urticae</name>
    <name type="common">Two-spotted spider mite</name>
    <dbReference type="NCBI Taxonomy" id="32264"/>
    <lineage>
        <taxon>Eukaryota</taxon>
        <taxon>Metazoa</taxon>
        <taxon>Ecdysozoa</taxon>
        <taxon>Arthropoda</taxon>
        <taxon>Chelicerata</taxon>
        <taxon>Arachnida</taxon>
        <taxon>Acari</taxon>
        <taxon>Acariformes</taxon>
        <taxon>Trombidiformes</taxon>
        <taxon>Prostigmata</taxon>
        <taxon>Eleutherengona</taxon>
        <taxon>Raphignathae</taxon>
        <taxon>Tetranychoidea</taxon>
        <taxon>Tetranychidae</taxon>
        <taxon>Tetranychus</taxon>
    </lineage>
</organism>
<dbReference type="CDD" id="cd18186">
    <property type="entry name" value="BTB_POZ_ZBTB_KLHL-like"/>
    <property type="match status" value="1"/>
</dbReference>
<reference evidence="4" key="2">
    <citation type="submission" date="2015-06" db="UniProtKB">
        <authorList>
            <consortium name="EnsemblMetazoa"/>
        </authorList>
    </citation>
    <scope>IDENTIFICATION</scope>
</reference>
<dbReference type="Gene3D" id="3.30.710.10">
    <property type="entry name" value="Potassium Channel Kv1.1, Chain A"/>
    <property type="match status" value="1"/>
</dbReference>
<dbReference type="AlphaFoldDB" id="T1JY85"/>
<proteinExistence type="predicted"/>
<name>T1JY85_TETUR</name>
<keyword evidence="5" id="KW-1185">Reference proteome</keyword>
<evidence type="ECO:0000259" key="3">
    <source>
        <dbReference type="SMART" id="SM00875"/>
    </source>
</evidence>
<keyword evidence="2" id="KW-0677">Repeat</keyword>
<dbReference type="STRING" id="32264.T1JY85"/>
<dbReference type="SUPFAM" id="SSF54695">
    <property type="entry name" value="POZ domain"/>
    <property type="match status" value="1"/>
</dbReference>
<protein>
    <recommendedName>
        <fullName evidence="3">BACK domain-containing protein</fullName>
    </recommendedName>
</protein>
<evidence type="ECO:0000256" key="2">
    <source>
        <dbReference type="ARBA" id="ARBA00022737"/>
    </source>
</evidence>
<keyword evidence="1" id="KW-0880">Kelch repeat</keyword>
<feature type="domain" description="BACK" evidence="3">
    <location>
        <begin position="116"/>
        <end position="209"/>
    </location>
</feature>
<accession>T1JY85</accession>
<dbReference type="EnsemblMetazoa" id="tetur02g14781.1">
    <property type="protein sequence ID" value="tetur02g14781.1"/>
    <property type="gene ID" value="tetur02g14781"/>
</dbReference>
<dbReference type="InterPro" id="IPR011333">
    <property type="entry name" value="SKP1/BTB/POZ_sf"/>
</dbReference>
<evidence type="ECO:0000313" key="5">
    <source>
        <dbReference type="Proteomes" id="UP000015104"/>
    </source>
</evidence>
<evidence type="ECO:0000256" key="1">
    <source>
        <dbReference type="ARBA" id="ARBA00022441"/>
    </source>
</evidence>
<dbReference type="SMART" id="SM00875">
    <property type="entry name" value="BACK"/>
    <property type="match status" value="1"/>
</dbReference>
<dbReference type="Pfam" id="PF07707">
    <property type="entry name" value="BACK"/>
    <property type="match status" value="1"/>
</dbReference>
<dbReference type="PANTHER" id="PTHR24412:SF489">
    <property type="entry name" value="RING FINGER DOMAIN AND KELCH REPEAT-CONTAINING PROTEIN DDB_G0271372"/>
    <property type="match status" value="1"/>
</dbReference>
<sequence>MDSLKNDDKLTVLNRSSQYRISKKLIRKVPYFGKMLSHECLESKENKVELDFDEQALKLIFHWIEHGYIFIEMDCVINLCTIADYFGMDNHLKDQCSKHFHDNFSIEHLPVVIPQVTSTSKLIDSGKLDAFICRYFTKIVNTSVWLDYPIETIEYICALNLMIYSEVQVFDAIIRWVEFKKDPRKSYLKGLLNSIRWCHLEDKDLAQLKENKYVKSANFKPKLCSREASGCNCSIDRTKQNYFIAIEKLDDTDLQVKVLDKNFMLLVNQVIQSDKSLPLHPIHDEHISDIFFDSGRKMIRIDWKQKRYRMHTSFKNFKSYYLKMNKLIFDDQKSEEQYIVPTNWLKGNGNGNGNGNDLVIPDHGYEGSLLEANDKFILVRNYANQFKYWTTPTVENMESHLTLRTHTYVATILDNYIYMLTKEFEFIQFNIDRKWFDWKLFERIGLEKIKDKLNFSSLLLTSSKANEEDKVIIIDRYTKAFFCYHVKTKKWSSMGSIVDSGSDGQKDLITFTSTFLSIDAIKACINLS</sequence>
<reference evidence="5" key="1">
    <citation type="submission" date="2011-08" db="EMBL/GenBank/DDBJ databases">
        <authorList>
            <person name="Rombauts S."/>
        </authorList>
    </citation>
    <scope>NUCLEOTIDE SEQUENCE</scope>
    <source>
        <strain evidence="5">London</strain>
    </source>
</reference>
<dbReference type="Gene3D" id="1.25.40.420">
    <property type="match status" value="1"/>
</dbReference>
<dbReference type="HOGENOM" id="CLU_020442_0_0_1"/>